<proteinExistence type="predicted"/>
<dbReference type="AlphaFoldDB" id="A0A8S2VEC5"/>
<comment type="caution">
    <text evidence="1">The sequence shown here is derived from an EMBL/GenBank/DDBJ whole genome shotgun (WGS) entry which is preliminary data.</text>
</comment>
<protein>
    <submittedName>
        <fullName evidence="1">Uncharacterized protein</fullName>
    </submittedName>
</protein>
<gene>
    <name evidence="1" type="ORF">BYL167_LOCUS30109</name>
</gene>
<evidence type="ECO:0000313" key="2">
    <source>
        <dbReference type="Proteomes" id="UP000681967"/>
    </source>
</evidence>
<reference evidence="1" key="1">
    <citation type="submission" date="2021-02" db="EMBL/GenBank/DDBJ databases">
        <authorList>
            <person name="Nowell W R."/>
        </authorList>
    </citation>
    <scope>NUCLEOTIDE SEQUENCE</scope>
</reference>
<dbReference type="Proteomes" id="UP000681967">
    <property type="component" value="Unassembled WGS sequence"/>
</dbReference>
<accession>A0A8S2VEC5</accession>
<name>A0A8S2VEC5_9BILA</name>
<sequence length="41" mass="4885">DSEQKHNAEITFMNIQQACDCLSYERKRRQLIKTRKVSDSN</sequence>
<feature type="non-terminal residue" evidence="1">
    <location>
        <position position="1"/>
    </location>
</feature>
<dbReference type="EMBL" id="CAJOBH010048186">
    <property type="protein sequence ID" value="CAF4365883.1"/>
    <property type="molecule type" value="Genomic_DNA"/>
</dbReference>
<evidence type="ECO:0000313" key="1">
    <source>
        <dbReference type="EMBL" id="CAF4365883.1"/>
    </source>
</evidence>
<organism evidence="1 2">
    <name type="scientific">Rotaria magnacalcarata</name>
    <dbReference type="NCBI Taxonomy" id="392030"/>
    <lineage>
        <taxon>Eukaryota</taxon>
        <taxon>Metazoa</taxon>
        <taxon>Spiralia</taxon>
        <taxon>Gnathifera</taxon>
        <taxon>Rotifera</taxon>
        <taxon>Eurotatoria</taxon>
        <taxon>Bdelloidea</taxon>
        <taxon>Philodinida</taxon>
        <taxon>Philodinidae</taxon>
        <taxon>Rotaria</taxon>
    </lineage>
</organism>